<keyword evidence="5" id="KW-1185">Reference proteome</keyword>
<dbReference type="Proteomes" id="UP000292120">
    <property type="component" value="Unassembled WGS sequence"/>
</dbReference>
<feature type="domain" description="Vanadium-dependent haloperoxidase NapH1-like second helical-bundle" evidence="3">
    <location>
        <begin position="320"/>
        <end position="486"/>
    </location>
</feature>
<dbReference type="Pfam" id="PF21167">
    <property type="entry name" value="DUF6851"/>
    <property type="match status" value="1"/>
</dbReference>
<dbReference type="InterPro" id="IPR049283">
    <property type="entry name" value="DUF6851"/>
</dbReference>
<proteinExistence type="predicted"/>
<dbReference type="EMBL" id="SIXI01000007">
    <property type="protein sequence ID" value="TBO28415.1"/>
    <property type="molecule type" value="Genomic_DNA"/>
</dbReference>
<dbReference type="InterPro" id="IPR016119">
    <property type="entry name" value="Br/Cl_peroxidase_C"/>
</dbReference>
<dbReference type="Gene3D" id="1.10.606.10">
    <property type="entry name" value="Vanadium-containing Chloroperoxidase, domain 2"/>
    <property type="match status" value="1"/>
</dbReference>
<dbReference type="SUPFAM" id="SSF48317">
    <property type="entry name" value="Acid phosphatase/Vanadium-dependent haloperoxidase"/>
    <property type="match status" value="1"/>
</dbReference>
<evidence type="ECO:0000259" key="3">
    <source>
        <dbReference type="Pfam" id="PF22778"/>
    </source>
</evidence>
<evidence type="ECO:0000259" key="2">
    <source>
        <dbReference type="Pfam" id="PF21167"/>
    </source>
</evidence>
<dbReference type="AlphaFoldDB" id="A0A4Q9H0S3"/>
<dbReference type="PANTHER" id="PTHR34599:SF2">
    <property type="entry name" value="TRAF-TYPE DOMAIN-CONTAINING PROTEIN"/>
    <property type="match status" value="1"/>
</dbReference>
<dbReference type="PANTHER" id="PTHR34599">
    <property type="entry name" value="PEROXIDASE-RELATED"/>
    <property type="match status" value="1"/>
</dbReference>
<dbReference type="CDD" id="cd03398">
    <property type="entry name" value="PAP2_haloperoxidase"/>
    <property type="match status" value="1"/>
</dbReference>
<evidence type="ECO:0000313" key="5">
    <source>
        <dbReference type="Proteomes" id="UP000292120"/>
    </source>
</evidence>
<keyword evidence="1" id="KW-0732">Signal</keyword>
<feature type="domain" description="DUF6851" evidence="2">
    <location>
        <begin position="70"/>
        <end position="210"/>
    </location>
</feature>
<sequence>MRLLSAPRRFRRTLLSACVTLGLWSAGAAHAFDLDRGHAPIDVVIPTVIPVIFANVGPGDATLVLRATTLITNAMFDAIAPYHRTAVGVYSKLPRRPASEGLTERQRNIAIFYACQEVLDSLYPAEKARWDDMLRAAGLDPNLQSTDLRTAAGIGRAAGKALVAARENDGMNQLGNAKGQRFNKLPYADTTGYQPVNTAYELRNPARWQPAITTKGSGLFQVQQFVTPQFGEIKPYSYHSAEQFSFPPPVDSNPFGPNGRARYKAQVDQVLNASATLTDQRKMVAELFNDKIRSLGFVALFLSQSRQWSVEQFVHYDFLVNMAAFDGGIAVWNAKRKYDAVRPFSAVNWVHGKGMVTAWGGPGKGTVNLPADQWASYVKVADHPEYPSGSSCFCSAHAQASRRFLGSDMLGWRVAAPKGSSLVEPGVTPANDIVLQFDTWSQFEQQCGQSRLWGGVHFQAAIDASKPVCKTIGDKAYQYVQNLIDGRG</sequence>
<evidence type="ECO:0000256" key="1">
    <source>
        <dbReference type="SAM" id="SignalP"/>
    </source>
</evidence>
<evidence type="ECO:0000313" key="4">
    <source>
        <dbReference type="EMBL" id="TBO28415.1"/>
    </source>
</evidence>
<dbReference type="GO" id="GO:0004601">
    <property type="term" value="F:peroxidase activity"/>
    <property type="evidence" value="ECO:0007669"/>
    <property type="project" value="InterPro"/>
</dbReference>
<reference evidence="4 5" key="1">
    <citation type="submission" date="2019-02" db="EMBL/GenBank/DDBJ databases">
        <title>Aquabacterium sp. strain KMB7.</title>
        <authorList>
            <person name="Chen W.-M."/>
        </authorList>
    </citation>
    <scope>NUCLEOTIDE SEQUENCE [LARGE SCALE GENOMIC DNA]</scope>
    <source>
        <strain evidence="4 5">KMB7</strain>
    </source>
</reference>
<dbReference type="InterPro" id="IPR052559">
    <property type="entry name" value="V-haloperoxidase"/>
</dbReference>
<dbReference type="OrthoDB" id="9771961at2"/>
<protein>
    <recommendedName>
        <fullName evidence="6">Vanadium-dependent haloperoxidase</fullName>
    </recommendedName>
</protein>
<organism evidence="4 5">
    <name type="scientific">Aquabacterium lacunae</name>
    <dbReference type="NCBI Taxonomy" id="2528630"/>
    <lineage>
        <taxon>Bacteria</taxon>
        <taxon>Pseudomonadati</taxon>
        <taxon>Pseudomonadota</taxon>
        <taxon>Betaproteobacteria</taxon>
        <taxon>Burkholderiales</taxon>
        <taxon>Aquabacterium</taxon>
    </lineage>
</organism>
<comment type="caution">
    <text evidence="4">The sequence shown here is derived from an EMBL/GenBank/DDBJ whole genome shotgun (WGS) entry which is preliminary data.</text>
</comment>
<dbReference type="InterPro" id="IPR055161">
    <property type="entry name" value="NapH1-like_2nd"/>
</dbReference>
<feature type="chain" id="PRO_5020971857" description="Vanadium-dependent haloperoxidase" evidence="1">
    <location>
        <begin position="32"/>
        <end position="488"/>
    </location>
</feature>
<gene>
    <name evidence="4" type="ORF">EYS42_15545</name>
</gene>
<dbReference type="RefSeq" id="WP_130969110.1">
    <property type="nucleotide sequence ID" value="NZ_SIXI01000007.1"/>
</dbReference>
<evidence type="ECO:0008006" key="6">
    <source>
        <dbReference type="Google" id="ProtNLM"/>
    </source>
</evidence>
<accession>A0A4Q9H0S3</accession>
<dbReference type="InterPro" id="IPR036938">
    <property type="entry name" value="PAP2/HPO_sf"/>
</dbReference>
<feature type="signal peptide" evidence="1">
    <location>
        <begin position="1"/>
        <end position="31"/>
    </location>
</feature>
<name>A0A4Q9H0S3_9BURK</name>
<dbReference type="Pfam" id="PF22778">
    <property type="entry name" value="VCPO_2nd"/>
    <property type="match status" value="1"/>
</dbReference>